<name>Q6WB42_ALCFA</name>
<sequence length="319" mass="35094">MTAFKKSLLNLIAFAAFFGLMATLPTTAAPPTFEPVAQQVVDNVYAIVGPLGQRSEKNAGLNANYGFIVANTGVILIDSGPSEVGAAIIEKTINAVTPKPILWVLNTGSQDHRWLGNGYFSRKGAEIHAMRGTANTQEKFSQQQLTNLEKFLGDQLIGTEPEYASVLHDSPATELSIDGIDIQWIETNAHYPADTMIFLPKHSVVFTGDLVYVDRLLGILPQSNIRNADAAFKQLVSMKPTHVVPGHGRVTDIAQAQKETGDYYTFMITNIGAAAREMEPMTETLNQFANPAQFKHLANFEELHRLNMNRVYLDFESNP</sequence>
<evidence type="ECO:0000256" key="1">
    <source>
        <dbReference type="ARBA" id="ARBA00005250"/>
    </source>
</evidence>
<organism evidence="4">
    <name type="scientific">Alcaligenes faecalis</name>
    <dbReference type="NCBI Taxonomy" id="511"/>
    <lineage>
        <taxon>Bacteria</taxon>
        <taxon>Pseudomonadati</taxon>
        <taxon>Pseudomonadota</taxon>
        <taxon>Betaproteobacteria</taxon>
        <taxon>Burkholderiales</taxon>
        <taxon>Alcaligenaceae</taxon>
        <taxon>Alcaligenes</taxon>
    </lineage>
</organism>
<evidence type="ECO:0000259" key="3">
    <source>
        <dbReference type="SMART" id="SM00849"/>
    </source>
</evidence>
<feature type="signal peptide" evidence="2">
    <location>
        <begin position="1"/>
        <end position="28"/>
    </location>
</feature>
<dbReference type="PANTHER" id="PTHR42951">
    <property type="entry name" value="METALLO-BETA-LACTAMASE DOMAIN-CONTAINING"/>
    <property type="match status" value="1"/>
</dbReference>
<dbReference type="PANTHER" id="PTHR42951:SF4">
    <property type="entry name" value="ACYL-COENZYME A THIOESTERASE MBLAC2"/>
    <property type="match status" value="1"/>
</dbReference>
<evidence type="ECO:0000313" key="4">
    <source>
        <dbReference type="EMBL" id="AAS45104.1"/>
    </source>
</evidence>
<dbReference type="Pfam" id="PF00753">
    <property type="entry name" value="Lactamase_B"/>
    <property type="match status" value="1"/>
</dbReference>
<dbReference type="InterPro" id="IPR036866">
    <property type="entry name" value="RibonucZ/Hydroxyglut_hydro"/>
</dbReference>
<dbReference type="SUPFAM" id="SSF56281">
    <property type="entry name" value="Metallo-hydrolase/oxidoreductase"/>
    <property type="match status" value="1"/>
</dbReference>
<evidence type="ECO:0000256" key="2">
    <source>
        <dbReference type="SAM" id="SignalP"/>
    </source>
</evidence>
<dbReference type="InterPro" id="IPR050855">
    <property type="entry name" value="NDM-1-like"/>
</dbReference>
<comment type="similarity">
    <text evidence="1">Belongs to the metallo-beta-lactamase superfamily. Class-B beta-lactamase family.</text>
</comment>
<reference evidence="4" key="1">
    <citation type="submission" date="2003-04" db="EMBL/GenBank/DDBJ databases">
        <title>Genes for Arsenite Oxidation from Alcaligenes faecalis.</title>
        <authorList>
            <person name="Silver S."/>
            <person name="Phung L.T."/>
            <person name="Malo B.J."/>
        </authorList>
    </citation>
    <scope>NUCLEOTIDE SEQUENCE</scope>
    <source>
        <strain evidence="4">NCIB 8687</strain>
    </source>
</reference>
<feature type="chain" id="PRO_5004282328" evidence="2">
    <location>
        <begin position="29"/>
        <end position="319"/>
    </location>
</feature>
<proteinExistence type="inferred from homology"/>
<dbReference type="InterPro" id="IPR001279">
    <property type="entry name" value="Metallo-B-lactamas"/>
</dbReference>
<dbReference type="Gene3D" id="3.60.15.10">
    <property type="entry name" value="Ribonuclease Z/Hydroxyacylglutathione hydrolase-like"/>
    <property type="match status" value="1"/>
</dbReference>
<dbReference type="EMBL" id="AY297781">
    <property type="protein sequence ID" value="AAS45104.1"/>
    <property type="molecule type" value="Genomic_DNA"/>
</dbReference>
<dbReference type="AlphaFoldDB" id="Q6WB42"/>
<keyword evidence="2" id="KW-0732">Signal</keyword>
<dbReference type="CDD" id="cd16282">
    <property type="entry name" value="metallo-hydrolase-like_MBL-fold"/>
    <property type="match status" value="1"/>
</dbReference>
<accession>Q6WB42</accession>
<dbReference type="GO" id="GO:0017001">
    <property type="term" value="P:antibiotic catabolic process"/>
    <property type="evidence" value="ECO:0007669"/>
    <property type="project" value="UniProtKB-ARBA"/>
</dbReference>
<gene>
    <name evidence="4" type="primary">soxH</name>
</gene>
<dbReference type="SMART" id="SM00849">
    <property type="entry name" value="Lactamase_B"/>
    <property type="match status" value="1"/>
</dbReference>
<feature type="domain" description="Metallo-beta-lactamase" evidence="3">
    <location>
        <begin position="62"/>
        <end position="247"/>
    </location>
</feature>
<dbReference type="GO" id="GO:0016787">
    <property type="term" value="F:hydrolase activity"/>
    <property type="evidence" value="ECO:0007669"/>
    <property type="project" value="UniProtKB-KW"/>
</dbReference>
<protein>
    <submittedName>
        <fullName evidence="4">Hydrolase</fullName>
    </submittedName>
</protein>
<keyword evidence="4" id="KW-0378">Hydrolase</keyword>